<feature type="compositionally biased region" description="Acidic residues" evidence="1">
    <location>
        <begin position="124"/>
        <end position="135"/>
    </location>
</feature>
<feature type="compositionally biased region" description="Basic and acidic residues" evidence="1">
    <location>
        <begin position="44"/>
        <end position="70"/>
    </location>
</feature>
<name>A5DAA7_PICGU</name>
<dbReference type="InterPro" id="IPR013087">
    <property type="entry name" value="Znf_C2H2_type"/>
</dbReference>
<evidence type="ECO:0000259" key="2">
    <source>
        <dbReference type="PROSITE" id="PS00028"/>
    </source>
</evidence>
<feature type="compositionally biased region" description="Polar residues" evidence="1">
    <location>
        <begin position="97"/>
        <end position="108"/>
    </location>
</feature>
<dbReference type="GO" id="GO:0000278">
    <property type="term" value="P:mitotic cell cycle"/>
    <property type="evidence" value="ECO:0007669"/>
    <property type="project" value="EnsemblFungi"/>
</dbReference>
<dbReference type="Proteomes" id="UP000001997">
    <property type="component" value="Unassembled WGS sequence"/>
</dbReference>
<dbReference type="InParanoid" id="A5DAA7"/>
<dbReference type="InterPro" id="IPR041661">
    <property type="entry name" value="ZN622/Rei1/Reh1_Znf-C2H2"/>
</dbReference>
<dbReference type="eggNOG" id="KOG2785">
    <property type="taxonomic scope" value="Eukaryota"/>
</dbReference>
<dbReference type="GO" id="GO:0042273">
    <property type="term" value="P:ribosomal large subunit biogenesis"/>
    <property type="evidence" value="ECO:0007669"/>
    <property type="project" value="EnsemblFungi"/>
</dbReference>
<dbReference type="HOGENOM" id="CLU_018787_1_1_1"/>
<organism evidence="3 4">
    <name type="scientific">Meyerozyma guilliermondii (strain ATCC 6260 / CBS 566 / DSM 6381 / JCM 1539 / NBRC 10279 / NRRL Y-324)</name>
    <name type="common">Yeast</name>
    <name type="synonym">Candida guilliermondii</name>
    <dbReference type="NCBI Taxonomy" id="294746"/>
    <lineage>
        <taxon>Eukaryota</taxon>
        <taxon>Fungi</taxon>
        <taxon>Dikarya</taxon>
        <taxon>Ascomycota</taxon>
        <taxon>Saccharomycotina</taxon>
        <taxon>Pichiomycetes</taxon>
        <taxon>Debaryomycetaceae</taxon>
        <taxon>Meyerozyma</taxon>
    </lineage>
</organism>
<dbReference type="KEGG" id="pgu:PGUG_00212"/>
<dbReference type="OMA" id="TTCLFAH"/>
<dbReference type="GO" id="GO:0005737">
    <property type="term" value="C:cytoplasm"/>
    <property type="evidence" value="ECO:0007669"/>
    <property type="project" value="EnsemblFungi"/>
</dbReference>
<dbReference type="PANTHER" id="PTHR13182">
    <property type="entry name" value="ZINC FINGER PROTEIN 622"/>
    <property type="match status" value="1"/>
</dbReference>
<dbReference type="AlphaFoldDB" id="A5DAA7"/>
<keyword evidence="4" id="KW-1185">Reference proteome</keyword>
<sequence length="388" mass="44751">MHYTCNSCKLEFSDSQGQKEHMRSDWHRYNLKRRVAQLPPVDEETFRSKVSVHADGDASANEPKDRESKKEARRKAKESIREQKRQLLETARRSMTEESNVENPTVQKLESKEESPVLQQDESSIPEDIVDEETSPEPSQEDLIKEKMENKVDIPPTTCLFCQRKYGSNFATLDENLEHMRLKHGLFIPERRYLTDIQGLLQYLGEKIGFGNVCLCCSYQGKDIVAVRDHMLNKRHMKIPYESEDEKLEISDFYDFSSTYTSDVPEGDEGDWEDVEDASDDDDEDISGATDAIYRDGLDLVLPSGAVLGNRAHARYYRQNLAPERILSEGQGTVIAAESRHMSGFKDRKELATQKRAWVRAKKREDVNDRRAAKFINNQPHFRDPLLQ</sequence>
<dbReference type="STRING" id="294746.A5DAA7"/>
<dbReference type="SMART" id="SM00355">
    <property type="entry name" value="ZnF_C2H2"/>
    <property type="match status" value="3"/>
</dbReference>
<dbReference type="GO" id="GO:0007117">
    <property type="term" value="P:budding cell bud growth"/>
    <property type="evidence" value="ECO:0007669"/>
    <property type="project" value="EnsemblFungi"/>
</dbReference>
<dbReference type="FunCoup" id="A5DAA7">
    <property type="interactions" value="873"/>
</dbReference>
<dbReference type="InterPro" id="IPR040025">
    <property type="entry name" value="Znf622/Rei1/Reh1"/>
</dbReference>
<dbReference type="VEuPathDB" id="FungiDB:PGUG_00212"/>
<dbReference type="EMBL" id="CH408155">
    <property type="protein sequence ID" value="EDK36114.2"/>
    <property type="molecule type" value="Genomic_DNA"/>
</dbReference>
<evidence type="ECO:0000313" key="4">
    <source>
        <dbReference type="Proteomes" id="UP000001997"/>
    </source>
</evidence>
<dbReference type="RefSeq" id="XP_001486835.2">
    <property type="nucleotide sequence ID" value="XM_001486785.1"/>
</dbReference>
<dbReference type="SUPFAM" id="SSF57667">
    <property type="entry name" value="beta-beta-alpha zinc fingers"/>
    <property type="match status" value="1"/>
</dbReference>
<dbReference type="GeneID" id="5129436"/>
<evidence type="ECO:0000313" key="3">
    <source>
        <dbReference type="EMBL" id="EDK36114.2"/>
    </source>
</evidence>
<dbReference type="OrthoDB" id="19329at2759"/>
<accession>A5DAA7</accession>
<dbReference type="GO" id="GO:0006913">
    <property type="term" value="P:nucleocytoplasmic transport"/>
    <property type="evidence" value="ECO:0007669"/>
    <property type="project" value="EnsemblFungi"/>
</dbReference>
<feature type="region of interest" description="Disordered" evidence="1">
    <location>
        <begin position="39"/>
        <end position="141"/>
    </location>
</feature>
<feature type="compositionally biased region" description="Acidic residues" evidence="1">
    <location>
        <begin position="265"/>
        <end position="285"/>
    </location>
</feature>
<feature type="region of interest" description="Disordered" evidence="1">
    <location>
        <begin position="260"/>
        <end position="285"/>
    </location>
</feature>
<reference evidence="3 4" key="1">
    <citation type="journal article" date="2009" name="Nature">
        <title>Evolution of pathogenicity and sexual reproduction in eight Candida genomes.</title>
        <authorList>
            <person name="Butler G."/>
            <person name="Rasmussen M.D."/>
            <person name="Lin M.F."/>
            <person name="Santos M.A."/>
            <person name="Sakthikumar S."/>
            <person name="Munro C.A."/>
            <person name="Rheinbay E."/>
            <person name="Grabherr M."/>
            <person name="Forche A."/>
            <person name="Reedy J.L."/>
            <person name="Agrafioti I."/>
            <person name="Arnaud M.B."/>
            <person name="Bates S."/>
            <person name="Brown A.J."/>
            <person name="Brunke S."/>
            <person name="Costanzo M.C."/>
            <person name="Fitzpatrick D.A."/>
            <person name="de Groot P.W."/>
            <person name="Harris D."/>
            <person name="Hoyer L.L."/>
            <person name="Hube B."/>
            <person name="Klis F.M."/>
            <person name="Kodira C."/>
            <person name="Lennard N."/>
            <person name="Logue M.E."/>
            <person name="Martin R."/>
            <person name="Neiman A.M."/>
            <person name="Nikolaou E."/>
            <person name="Quail M.A."/>
            <person name="Quinn J."/>
            <person name="Santos M.C."/>
            <person name="Schmitzberger F.F."/>
            <person name="Sherlock G."/>
            <person name="Shah P."/>
            <person name="Silverstein K.A."/>
            <person name="Skrzypek M.S."/>
            <person name="Soll D."/>
            <person name="Staggs R."/>
            <person name="Stansfield I."/>
            <person name="Stumpf M.P."/>
            <person name="Sudbery P.E."/>
            <person name="Srikantha T."/>
            <person name="Zeng Q."/>
            <person name="Berman J."/>
            <person name="Berriman M."/>
            <person name="Heitman J."/>
            <person name="Gow N.A."/>
            <person name="Lorenz M.C."/>
            <person name="Birren B.W."/>
            <person name="Kellis M."/>
            <person name="Cuomo C.A."/>
        </authorList>
    </citation>
    <scope>NUCLEOTIDE SEQUENCE [LARGE SCALE GENOMIC DNA]</scope>
    <source>
        <strain evidence="4">ATCC 6260 / CBS 566 / DSM 6381 / JCM 1539 / NBRC 10279 / NRRL Y-324</strain>
    </source>
</reference>
<feature type="domain" description="C2H2-type" evidence="2">
    <location>
        <begin position="5"/>
        <end position="27"/>
    </location>
</feature>
<dbReference type="PROSITE" id="PS00028">
    <property type="entry name" value="ZINC_FINGER_C2H2_1"/>
    <property type="match status" value="1"/>
</dbReference>
<gene>
    <name evidence="3" type="ORF">PGUG_00212</name>
</gene>
<proteinExistence type="predicted"/>
<feature type="compositionally biased region" description="Basic and acidic residues" evidence="1">
    <location>
        <begin position="77"/>
        <end position="96"/>
    </location>
</feature>
<dbReference type="PANTHER" id="PTHR13182:SF21">
    <property type="entry name" value="CYTOPLASMIC 60S SUBUNIT BIOGENESIS FACTOR REI1"/>
    <property type="match status" value="1"/>
</dbReference>
<evidence type="ECO:0000256" key="1">
    <source>
        <dbReference type="SAM" id="MobiDB-lite"/>
    </source>
</evidence>
<dbReference type="Pfam" id="PF12756">
    <property type="entry name" value="zf-C2H2_2"/>
    <property type="match status" value="1"/>
</dbReference>
<dbReference type="InterPro" id="IPR036236">
    <property type="entry name" value="Znf_C2H2_sf"/>
</dbReference>
<protein>
    <recommendedName>
        <fullName evidence="2">C2H2-type domain-containing protein</fullName>
    </recommendedName>
</protein>
<dbReference type="GO" id="GO:0030687">
    <property type="term" value="C:preribosome, large subunit precursor"/>
    <property type="evidence" value="ECO:0007669"/>
    <property type="project" value="EnsemblFungi"/>
</dbReference>